<evidence type="ECO:0000313" key="3">
    <source>
        <dbReference type="Proteomes" id="UP001189429"/>
    </source>
</evidence>
<accession>A0ABN9Q7W2</accession>
<dbReference type="SUPFAM" id="SSF50370">
    <property type="entry name" value="Ricin B-like lectins"/>
    <property type="match status" value="1"/>
</dbReference>
<dbReference type="InterPro" id="IPR000772">
    <property type="entry name" value="Ricin_B_lectin"/>
</dbReference>
<proteinExistence type="predicted"/>
<gene>
    <name evidence="2" type="ORF">PCOR1329_LOCUS9578</name>
</gene>
<dbReference type="Proteomes" id="UP001189429">
    <property type="component" value="Unassembled WGS sequence"/>
</dbReference>
<evidence type="ECO:0000259" key="1">
    <source>
        <dbReference type="Pfam" id="PF14200"/>
    </source>
</evidence>
<dbReference type="InterPro" id="IPR035992">
    <property type="entry name" value="Ricin_B-like_lectins"/>
</dbReference>
<keyword evidence="3" id="KW-1185">Reference proteome</keyword>
<evidence type="ECO:0000313" key="2">
    <source>
        <dbReference type="EMBL" id="CAK0801865.1"/>
    </source>
</evidence>
<comment type="caution">
    <text evidence="2">The sequence shown here is derived from an EMBL/GenBank/DDBJ whole genome shotgun (WGS) entry which is preliminary data.</text>
</comment>
<organism evidence="2 3">
    <name type="scientific">Prorocentrum cordatum</name>
    <dbReference type="NCBI Taxonomy" id="2364126"/>
    <lineage>
        <taxon>Eukaryota</taxon>
        <taxon>Sar</taxon>
        <taxon>Alveolata</taxon>
        <taxon>Dinophyceae</taxon>
        <taxon>Prorocentrales</taxon>
        <taxon>Prorocentraceae</taxon>
        <taxon>Prorocentrum</taxon>
    </lineage>
</organism>
<dbReference type="Gene3D" id="2.80.10.50">
    <property type="match status" value="1"/>
</dbReference>
<dbReference type="PROSITE" id="PS50231">
    <property type="entry name" value="RICIN_B_LECTIN"/>
    <property type="match status" value="1"/>
</dbReference>
<reference evidence="2" key="1">
    <citation type="submission" date="2023-10" db="EMBL/GenBank/DDBJ databases">
        <authorList>
            <person name="Chen Y."/>
            <person name="Shah S."/>
            <person name="Dougan E. K."/>
            <person name="Thang M."/>
            <person name="Chan C."/>
        </authorList>
    </citation>
    <scope>NUCLEOTIDE SEQUENCE [LARGE SCALE GENOMIC DNA]</scope>
</reference>
<sequence>MTYENVVAVSGGLFPLSAVMSHGVVRARTAWDLNVRDEPVDPTGQTFRNEVRSAFAFGTMLQELYLTASLLQPRHWDDLVAAAAWAGSQAPSLVDAHWLGGSPGEGPYGWAGRSARGGFLGLRNPLPRPASISLDAGALREGLGAGERPRAEAGAQGCVWTRYDGTASQGAAVGAGEALDAQRAQRECAELGAACGAVTCAGRRCTARAASALRKSPSEVSYLRVCDGGALLLASYGDQRVLMLALGSARTEVELGPFEVLVFDEGSGAKAAPARSEEEDEEEGGSHEFFLQNVQTGRCLHTKAGRAQAGGGLVFYQGCSGRKNVFRRVPTGDRNVYPTFFLMNVQTGLCLHTQAAEAKPEGKLVYWEGCSGEKNKFWKVPSGDADGSFYLRHLETGLYLHTQAPEAQDGVELVFWEGAGGEKNRFAEVAADAGGEPPEGRRAEL</sequence>
<protein>
    <recommendedName>
        <fullName evidence="1">Ricin B lectin domain-containing protein</fullName>
    </recommendedName>
</protein>
<dbReference type="EMBL" id="CAUYUJ010002671">
    <property type="protein sequence ID" value="CAK0801865.1"/>
    <property type="molecule type" value="Genomic_DNA"/>
</dbReference>
<name>A0ABN9Q7W2_9DINO</name>
<feature type="domain" description="Ricin B lectin" evidence="1">
    <location>
        <begin position="339"/>
        <end position="416"/>
    </location>
</feature>
<dbReference type="Pfam" id="PF14200">
    <property type="entry name" value="RicinB_lectin_2"/>
    <property type="match status" value="1"/>
</dbReference>